<feature type="compositionally biased region" description="Basic and acidic residues" evidence="5">
    <location>
        <begin position="58"/>
        <end position="69"/>
    </location>
</feature>
<name>A0A2P6MK16_ALKUR</name>
<evidence type="ECO:0000256" key="6">
    <source>
        <dbReference type="SAM" id="SignalP"/>
    </source>
</evidence>
<dbReference type="EMBL" id="PVNS01000003">
    <property type="protein sequence ID" value="PRO66603.1"/>
    <property type="molecule type" value="Genomic_DNA"/>
</dbReference>
<comment type="caution">
    <text evidence="8">The sequence shown here is derived from an EMBL/GenBank/DDBJ whole genome shotgun (WGS) entry which is preliminary data.</text>
</comment>
<dbReference type="InterPro" id="IPR002491">
    <property type="entry name" value="ABC_transptr_periplasmic_BD"/>
</dbReference>
<evidence type="ECO:0000256" key="1">
    <source>
        <dbReference type="ARBA" id="ARBA00004193"/>
    </source>
</evidence>
<protein>
    <submittedName>
        <fullName evidence="8">ABC transporter</fullName>
    </submittedName>
</protein>
<gene>
    <name evidence="8" type="ORF">C6I21_04465</name>
</gene>
<accession>A0A2P6MK16</accession>
<comment type="subcellular location">
    <subcellularLocation>
        <location evidence="1">Cell membrane</location>
        <topology evidence="1">Lipid-anchor</topology>
    </subcellularLocation>
</comment>
<dbReference type="CDD" id="cd01140">
    <property type="entry name" value="FatB"/>
    <property type="match status" value="1"/>
</dbReference>
<dbReference type="GO" id="GO:0030288">
    <property type="term" value="C:outer membrane-bounded periplasmic space"/>
    <property type="evidence" value="ECO:0007669"/>
    <property type="project" value="TreeGrafter"/>
</dbReference>
<evidence type="ECO:0000259" key="7">
    <source>
        <dbReference type="PROSITE" id="PS50983"/>
    </source>
</evidence>
<dbReference type="PANTHER" id="PTHR30532">
    <property type="entry name" value="IRON III DICITRATE-BINDING PERIPLASMIC PROTEIN"/>
    <property type="match status" value="1"/>
</dbReference>
<dbReference type="PROSITE" id="PS51257">
    <property type="entry name" value="PROKAR_LIPOPROTEIN"/>
    <property type="match status" value="1"/>
</dbReference>
<dbReference type="GO" id="GO:0005886">
    <property type="term" value="C:plasma membrane"/>
    <property type="evidence" value="ECO:0007669"/>
    <property type="project" value="UniProtKB-SubCell"/>
</dbReference>
<feature type="compositionally biased region" description="Low complexity" evidence="5">
    <location>
        <begin position="27"/>
        <end position="41"/>
    </location>
</feature>
<dbReference type="PANTHER" id="PTHR30532:SF28">
    <property type="entry name" value="PETROBACTIN-BINDING PROTEIN YCLQ"/>
    <property type="match status" value="1"/>
</dbReference>
<dbReference type="PROSITE" id="PS50983">
    <property type="entry name" value="FE_B12_PBP"/>
    <property type="match status" value="1"/>
</dbReference>
<evidence type="ECO:0000256" key="5">
    <source>
        <dbReference type="SAM" id="MobiDB-lite"/>
    </source>
</evidence>
<feature type="signal peptide" evidence="6">
    <location>
        <begin position="1"/>
        <end position="22"/>
    </location>
</feature>
<dbReference type="Proteomes" id="UP000243650">
    <property type="component" value="Unassembled WGS sequence"/>
</dbReference>
<sequence length="332" mass="35697">MKKMTWTMMTAGAVLLTACVGAEEENSTAAEAESPAENTEAGSDGAENEEENSGTITVEHDLGTTDVPKEPETIVVFDYGVLDTLDTFGVEPAAVPQGNIPAYLSEYEGEAYENAGTLFEPDFEAIYDMEPDLILIGGRTGEAYEELSEIAPTVLMSVDAADYIASFEEQTTLLGDIFGEEEAAEEAVASVQDGLDELTEEAPEGEGLMVMANEGSISAYGPGSRFGILHNEMEIAAADDTIEDSNHGQNVSFEYVLETNPDYLFVLDRGAVVSEGEGETAAELLDNELIHQTNAHQEDHIVYLTPDYWYLAAGGVTSVQEMIKEVKEGIAE</sequence>
<dbReference type="GO" id="GO:1901678">
    <property type="term" value="P:iron coordination entity transport"/>
    <property type="evidence" value="ECO:0007669"/>
    <property type="project" value="UniProtKB-ARBA"/>
</dbReference>
<keyword evidence="9" id="KW-1185">Reference proteome</keyword>
<dbReference type="InterPro" id="IPR033870">
    <property type="entry name" value="FatB"/>
</dbReference>
<dbReference type="AlphaFoldDB" id="A0A2P6MK16"/>
<comment type="similarity">
    <text evidence="2">Belongs to the bacterial solute-binding protein 8 family.</text>
</comment>
<feature type="chain" id="PRO_5038728406" evidence="6">
    <location>
        <begin position="23"/>
        <end position="332"/>
    </location>
</feature>
<evidence type="ECO:0000313" key="8">
    <source>
        <dbReference type="EMBL" id="PRO66603.1"/>
    </source>
</evidence>
<keyword evidence="3" id="KW-0813">Transport</keyword>
<reference evidence="8 9" key="1">
    <citation type="submission" date="2018-03" db="EMBL/GenBank/DDBJ databases">
        <title>Bacillus urumqiensis sp. nov., a moderately haloalkaliphilic bacterium isolated from a salt lake.</title>
        <authorList>
            <person name="Zhao B."/>
            <person name="Liao Z."/>
        </authorList>
    </citation>
    <scope>NUCLEOTIDE SEQUENCE [LARGE SCALE GENOMIC DNA]</scope>
    <source>
        <strain evidence="8 9">BZ-SZ-XJ18</strain>
    </source>
</reference>
<dbReference type="RefSeq" id="WP_105958239.1">
    <property type="nucleotide sequence ID" value="NZ_PVNS01000003.1"/>
</dbReference>
<dbReference type="Gene3D" id="3.40.50.1980">
    <property type="entry name" value="Nitrogenase molybdenum iron protein domain"/>
    <property type="match status" value="2"/>
</dbReference>
<evidence type="ECO:0000256" key="2">
    <source>
        <dbReference type="ARBA" id="ARBA00008814"/>
    </source>
</evidence>
<evidence type="ECO:0000256" key="4">
    <source>
        <dbReference type="ARBA" id="ARBA00022729"/>
    </source>
</evidence>
<dbReference type="Pfam" id="PF01497">
    <property type="entry name" value="Peripla_BP_2"/>
    <property type="match status" value="1"/>
</dbReference>
<evidence type="ECO:0000256" key="3">
    <source>
        <dbReference type="ARBA" id="ARBA00022448"/>
    </source>
</evidence>
<feature type="domain" description="Fe/B12 periplasmic-binding" evidence="7">
    <location>
        <begin position="73"/>
        <end position="332"/>
    </location>
</feature>
<dbReference type="OrthoDB" id="63946at2"/>
<evidence type="ECO:0000313" key="9">
    <source>
        <dbReference type="Proteomes" id="UP000243650"/>
    </source>
</evidence>
<organism evidence="8 9">
    <name type="scientific">Alkalicoccus urumqiensis</name>
    <name type="common">Bacillus urumqiensis</name>
    <dbReference type="NCBI Taxonomy" id="1548213"/>
    <lineage>
        <taxon>Bacteria</taxon>
        <taxon>Bacillati</taxon>
        <taxon>Bacillota</taxon>
        <taxon>Bacilli</taxon>
        <taxon>Bacillales</taxon>
        <taxon>Bacillaceae</taxon>
        <taxon>Alkalicoccus</taxon>
    </lineage>
</organism>
<proteinExistence type="inferred from homology"/>
<feature type="region of interest" description="Disordered" evidence="5">
    <location>
        <begin position="24"/>
        <end position="69"/>
    </location>
</feature>
<dbReference type="InterPro" id="IPR051313">
    <property type="entry name" value="Bact_iron-sidero_bind"/>
</dbReference>
<keyword evidence="4 6" id="KW-0732">Signal</keyword>
<dbReference type="SUPFAM" id="SSF53807">
    <property type="entry name" value="Helical backbone' metal receptor"/>
    <property type="match status" value="1"/>
</dbReference>